<feature type="compositionally biased region" description="Gly residues" evidence="12">
    <location>
        <begin position="443"/>
        <end position="453"/>
    </location>
</feature>
<dbReference type="PROSITE" id="PS00652">
    <property type="entry name" value="TNFR_NGFR_1"/>
    <property type="match status" value="1"/>
</dbReference>
<dbReference type="Pfam" id="PF18422">
    <property type="entry name" value="TNFR_16_TM"/>
    <property type="match status" value="1"/>
</dbReference>
<protein>
    <recommendedName>
        <fullName evidence="18">Tumor necrosis factor receptor superfamily member 16</fullName>
    </recommendedName>
</protein>
<dbReference type="GO" id="GO:0007266">
    <property type="term" value="P:Rho protein signal transduction"/>
    <property type="evidence" value="ECO:0007669"/>
    <property type="project" value="TreeGrafter"/>
</dbReference>
<dbReference type="SUPFAM" id="SSF47986">
    <property type="entry name" value="DEATH domain"/>
    <property type="match status" value="1"/>
</dbReference>
<keyword evidence="6" id="KW-0677">Repeat</keyword>
<accession>A0A8J2RKT0</accession>
<dbReference type="InterPro" id="IPR052302">
    <property type="entry name" value="Neurotrophin_rcpt-DD"/>
</dbReference>
<dbReference type="GO" id="GO:0005035">
    <property type="term" value="F:death receptor activity"/>
    <property type="evidence" value="ECO:0007669"/>
    <property type="project" value="TreeGrafter"/>
</dbReference>
<dbReference type="GO" id="GO:0005886">
    <property type="term" value="C:plasma membrane"/>
    <property type="evidence" value="ECO:0007669"/>
    <property type="project" value="UniProtKB-SubCell"/>
</dbReference>
<gene>
    <name evidence="16" type="ORF">DGAL_LOCUS33</name>
</gene>
<evidence type="ECO:0000256" key="9">
    <source>
        <dbReference type="ARBA" id="ARBA00023157"/>
    </source>
</evidence>
<feature type="domain" description="TNFR-Cys" evidence="15">
    <location>
        <begin position="272"/>
        <end position="312"/>
    </location>
</feature>
<dbReference type="Gene3D" id="2.10.50.10">
    <property type="entry name" value="Tumor Necrosis Factor Receptor, subunit A, domain 2"/>
    <property type="match status" value="2"/>
</dbReference>
<dbReference type="PANTHER" id="PTHR46605:SF2">
    <property type="entry name" value="TNFR-CYS DOMAIN-CONTAINING PROTEIN"/>
    <property type="match status" value="1"/>
</dbReference>
<dbReference type="OrthoDB" id="10048028at2759"/>
<evidence type="ECO:0008006" key="18">
    <source>
        <dbReference type="Google" id="ProtNLM"/>
    </source>
</evidence>
<keyword evidence="9 11" id="KW-1015">Disulfide bond</keyword>
<evidence type="ECO:0000256" key="5">
    <source>
        <dbReference type="ARBA" id="ARBA00022729"/>
    </source>
</evidence>
<dbReference type="SUPFAM" id="SSF57586">
    <property type="entry name" value="TNF receptor-like"/>
    <property type="match status" value="2"/>
</dbReference>
<dbReference type="Pfam" id="PF00531">
    <property type="entry name" value="Death"/>
    <property type="match status" value="1"/>
</dbReference>
<dbReference type="SMART" id="SM00208">
    <property type="entry name" value="TNFR"/>
    <property type="match status" value="3"/>
</dbReference>
<feature type="disulfide bond" evidence="11">
    <location>
        <begin position="155"/>
        <end position="168"/>
    </location>
</feature>
<evidence type="ECO:0000313" key="16">
    <source>
        <dbReference type="EMBL" id="CAH0097986.1"/>
    </source>
</evidence>
<comment type="caution">
    <text evidence="16">The sequence shown here is derived from an EMBL/GenBank/DDBJ whole genome shotgun (WGS) entry which is preliminary data.</text>
</comment>
<feature type="transmembrane region" description="Helical" evidence="13">
    <location>
        <begin position="54"/>
        <end position="71"/>
    </location>
</feature>
<feature type="region of interest" description="Disordered" evidence="12">
    <location>
        <begin position="382"/>
        <end position="478"/>
    </location>
</feature>
<keyword evidence="3 13" id="KW-0812">Transmembrane</keyword>
<dbReference type="Pfam" id="PF00020">
    <property type="entry name" value="TNFR_c6"/>
    <property type="match status" value="3"/>
</dbReference>
<evidence type="ECO:0000313" key="17">
    <source>
        <dbReference type="Proteomes" id="UP000789390"/>
    </source>
</evidence>
<dbReference type="GO" id="GO:0006915">
    <property type="term" value="P:apoptotic process"/>
    <property type="evidence" value="ECO:0007669"/>
    <property type="project" value="UniProtKB-KW"/>
</dbReference>
<feature type="disulfide bond" evidence="11">
    <location>
        <begin position="273"/>
        <end position="288"/>
    </location>
</feature>
<name>A0A8J2RKT0_9CRUS</name>
<evidence type="ECO:0000256" key="10">
    <source>
        <dbReference type="ARBA" id="ARBA00023180"/>
    </source>
</evidence>
<feature type="repeat" description="TNFR-Cys" evidence="11">
    <location>
        <begin position="135"/>
        <end position="176"/>
    </location>
</feature>
<evidence type="ECO:0000256" key="11">
    <source>
        <dbReference type="PROSITE-ProRule" id="PRU00206"/>
    </source>
</evidence>
<dbReference type="InterPro" id="IPR011029">
    <property type="entry name" value="DEATH-like_dom_sf"/>
</dbReference>
<evidence type="ECO:0000259" key="15">
    <source>
        <dbReference type="PROSITE" id="PS50050"/>
    </source>
</evidence>
<keyword evidence="17" id="KW-1185">Reference proteome</keyword>
<comment type="caution">
    <text evidence="11">Lacks conserved residue(s) required for the propagation of feature annotation.</text>
</comment>
<keyword evidence="5" id="KW-0732">Signal</keyword>
<dbReference type="PROSITE" id="PS50050">
    <property type="entry name" value="TNFR_NGFR_2"/>
    <property type="match status" value="2"/>
</dbReference>
<keyword evidence="4" id="KW-0053">Apoptosis</keyword>
<dbReference type="InterPro" id="IPR041448">
    <property type="entry name" value="TNFR16_TM"/>
</dbReference>
<dbReference type="CDD" id="cd08311">
    <property type="entry name" value="Death_p75NR"/>
    <property type="match status" value="1"/>
</dbReference>
<dbReference type="InterPro" id="IPR001368">
    <property type="entry name" value="TNFR/NGFR_Cys_rich_reg"/>
</dbReference>
<organism evidence="16 17">
    <name type="scientific">Daphnia galeata</name>
    <dbReference type="NCBI Taxonomy" id="27404"/>
    <lineage>
        <taxon>Eukaryota</taxon>
        <taxon>Metazoa</taxon>
        <taxon>Ecdysozoa</taxon>
        <taxon>Arthropoda</taxon>
        <taxon>Crustacea</taxon>
        <taxon>Branchiopoda</taxon>
        <taxon>Diplostraca</taxon>
        <taxon>Cladocera</taxon>
        <taxon>Anomopoda</taxon>
        <taxon>Daphniidae</taxon>
        <taxon>Daphnia</taxon>
    </lineage>
</organism>
<dbReference type="Gene3D" id="6.10.250.1780">
    <property type="match status" value="1"/>
</dbReference>
<dbReference type="GO" id="GO:0048406">
    <property type="term" value="F:nerve growth factor binding"/>
    <property type="evidence" value="ECO:0007669"/>
    <property type="project" value="TreeGrafter"/>
</dbReference>
<feature type="disulfide bond" evidence="11">
    <location>
        <begin position="158"/>
        <end position="176"/>
    </location>
</feature>
<reference evidence="16" key="1">
    <citation type="submission" date="2021-11" db="EMBL/GenBank/DDBJ databases">
        <authorList>
            <person name="Schell T."/>
        </authorList>
    </citation>
    <scope>NUCLEOTIDE SEQUENCE</scope>
    <source>
        <strain evidence="16">M5</strain>
    </source>
</reference>
<keyword evidence="7 13" id="KW-1133">Transmembrane helix</keyword>
<dbReference type="SMART" id="SM00005">
    <property type="entry name" value="DEATH"/>
    <property type="match status" value="1"/>
</dbReference>
<evidence type="ECO:0000256" key="6">
    <source>
        <dbReference type="ARBA" id="ARBA00022737"/>
    </source>
</evidence>
<sequence length="614" mass="67808">MTCWRSDHNNNNMDEDMMMMESLTFITSTAANSWQRGLNAYRITTKTTGNTSRCLMVFLLLSVFIGGMGAAPTQQEESIRTDLCMECPAGTGVARLCTIKGRSFDHSMMAQNVTEEEEDGDDEEEIEEMATKCEPCVNGATFSDSPSRHSPCRACRTCPANSRVKRECNATHDTECECDRDHYQEITYQQQHETSVITNDLADDESVVVDESPPTTTPHARHKHGASSSSSFIHQQQQQQEPVMSCKSCDLCPHGYGAARACSSTHNTICRKCPTSTYSSVLSATHGCSVCTVCRDDQVTLNECTPIMDTVCADKDMGHPSRRVITKPLDPVVHQQEEEYNNEGIISVYCAILGAIVLGLLIYVVMKQWRLRKAANKLAHFHDPARGHHGSSATVPLNGTSGGHSHANNEFCGSKSPNGGHKFECEISPSSSSRRLQQPALHGQGGSEGGSRGSRGSDSEFNAGMAAPGSDGYGRDLKPITQDTRLREICTAKRREMEAMLNSRRDHHDWKALARDLGYTSTRIASFEQRAIEKQTGPTRHLFGDWAKREDSTVENLVSSLCNIGRHDVTLLLMPPFNQQETHQQIHQSRPHTTSSLPRTTATTTRCYKPISVV</sequence>
<dbReference type="GO" id="GO:0009986">
    <property type="term" value="C:cell surface"/>
    <property type="evidence" value="ECO:0007669"/>
    <property type="project" value="TreeGrafter"/>
</dbReference>
<evidence type="ECO:0000256" key="3">
    <source>
        <dbReference type="ARBA" id="ARBA00022692"/>
    </source>
</evidence>
<dbReference type="GO" id="GO:0015026">
    <property type="term" value="F:coreceptor activity"/>
    <property type="evidence" value="ECO:0007669"/>
    <property type="project" value="TreeGrafter"/>
</dbReference>
<feature type="compositionally biased region" description="Low complexity" evidence="12">
    <location>
        <begin position="227"/>
        <end position="237"/>
    </location>
</feature>
<dbReference type="PROSITE" id="PS50017">
    <property type="entry name" value="DEATH_DOMAIN"/>
    <property type="match status" value="1"/>
</dbReference>
<dbReference type="Proteomes" id="UP000789390">
    <property type="component" value="Unassembled WGS sequence"/>
</dbReference>
<feature type="transmembrane region" description="Helical" evidence="13">
    <location>
        <begin position="346"/>
        <end position="366"/>
    </location>
</feature>
<evidence type="ECO:0000256" key="2">
    <source>
        <dbReference type="ARBA" id="ARBA00022475"/>
    </source>
</evidence>
<keyword evidence="10" id="KW-0325">Glycoprotein</keyword>
<comment type="subcellular location">
    <subcellularLocation>
        <location evidence="1">Cell membrane</location>
        <topology evidence="1">Single-pass membrane protein</topology>
    </subcellularLocation>
</comment>
<keyword evidence="2" id="KW-1003">Cell membrane</keyword>
<evidence type="ECO:0000256" key="12">
    <source>
        <dbReference type="SAM" id="MobiDB-lite"/>
    </source>
</evidence>
<evidence type="ECO:0000256" key="7">
    <source>
        <dbReference type="ARBA" id="ARBA00022989"/>
    </source>
</evidence>
<dbReference type="Gene3D" id="1.10.533.10">
    <property type="entry name" value="Death Domain, Fas"/>
    <property type="match status" value="1"/>
</dbReference>
<proteinExistence type="predicted"/>
<evidence type="ECO:0000256" key="1">
    <source>
        <dbReference type="ARBA" id="ARBA00004162"/>
    </source>
</evidence>
<evidence type="ECO:0000256" key="4">
    <source>
        <dbReference type="ARBA" id="ARBA00022703"/>
    </source>
</evidence>
<keyword evidence="8 13" id="KW-0472">Membrane</keyword>
<dbReference type="InterPro" id="IPR000488">
    <property type="entry name" value="Death_dom"/>
</dbReference>
<evidence type="ECO:0000256" key="8">
    <source>
        <dbReference type="ARBA" id="ARBA00023136"/>
    </source>
</evidence>
<evidence type="ECO:0000259" key="14">
    <source>
        <dbReference type="PROSITE" id="PS50017"/>
    </source>
</evidence>
<feature type="disulfide bond" evidence="11">
    <location>
        <begin position="291"/>
        <end position="304"/>
    </location>
</feature>
<dbReference type="PANTHER" id="PTHR46605">
    <property type="entry name" value="TUMOR NECROSIS FACTOR RECEPTOR"/>
    <property type="match status" value="1"/>
</dbReference>
<feature type="region of interest" description="Disordered" evidence="12">
    <location>
        <begin position="208"/>
        <end position="237"/>
    </location>
</feature>
<feature type="domain" description="TNFR-Cys" evidence="15">
    <location>
        <begin position="135"/>
        <end position="176"/>
    </location>
</feature>
<feature type="disulfide bond" evidence="11">
    <location>
        <begin position="294"/>
        <end position="312"/>
    </location>
</feature>
<feature type="domain" description="Death" evidence="14">
    <location>
        <begin position="509"/>
        <end position="577"/>
    </location>
</feature>
<dbReference type="EMBL" id="CAKKLH010000001">
    <property type="protein sequence ID" value="CAH0097986.1"/>
    <property type="molecule type" value="Genomic_DNA"/>
</dbReference>
<dbReference type="AlphaFoldDB" id="A0A8J2RKT0"/>
<feature type="compositionally biased region" description="Low complexity" evidence="12">
    <location>
        <begin position="428"/>
        <end position="441"/>
    </location>
</feature>
<feature type="repeat" description="TNFR-Cys" evidence="11">
    <location>
        <begin position="272"/>
        <end position="312"/>
    </location>
</feature>
<evidence type="ECO:0000256" key="13">
    <source>
        <dbReference type="SAM" id="Phobius"/>
    </source>
</evidence>